<dbReference type="Gene3D" id="3.40.50.300">
    <property type="entry name" value="P-loop containing nucleotide triphosphate hydrolases"/>
    <property type="match status" value="1"/>
</dbReference>
<evidence type="ECO:0000256" key="8">
    <source>
        <dbReference type="ARBA" id="ARBA00049244"/>
    </source>
</evidence>
<evidence type="ECO:0000256" key="2">
    <source>
        <dbReference type="ARBA" id="ARBA00017703"/>
    </source>
</evidence>
<protein>
    <recommendedName>
        <fullName evidence="2">DNA polymerase III subunit delta</fullName>
        <ecNumber evidence="1">2.7.7.7</ecNumber>
    </recommendedName>
</protein>
<evidence type="ECO:0000259" key="9">
    <source>
        <dbReference type="Pfam" id="PF06144"/>
    </source>
</evidence>
<accession>A0A0H3XHI7</accession>
<dbReference type="InterPro" id="IPR008921">
    <property type="entry name" value="DNA_pol3_clamp-load_cplx_C"/>
</dbReference>
<dbReference type="AlphaFoldDB" id="A0A0H3XHI7"/>
<evidence type="ECO:0000256" key="3">
    <source>
        <dbReference type="ARBA" id="ARBA00022679"/>
    </source>
</evidence>
<dbReference type="InterPro" id="IPR027417">
    <property type="entry name" value="P-loop_NTPase"/>
</dbReference>
<dbReference type="Pfam" id="PF06144">
    <property type="entry name" value="DNA_pol3_delta"/>
    <property type="match status" value="1"/>
</dbReference>
<dbReference type="STRING" id="315358.SERIO_v1c01570"/>
<dbReference type="InterPro" id="IPR005790">
    <property type="entry name" value="DNA_polIII_delta"/>
</dbReference>
<dbReference type="Gene3D" id="1.10.8.60">
    <property type="match status" value="1"/>
</dbReference>
<dbReference type="SUPFAM" id="SSF48019">
    <property type="entry name" value="post-AAA+ oligomerization domain-like"/>
    <property type="match status" value="1"/>
</dbReference>
<name>A0A0H3XHI7_9MOLU</name>
<evidence type="ECO:0000313" key="11">
    <source>
        <dbReference type="EMBL" id="AKM53750.1"/>
    </source>
</evidence>
<evidence type="ECO:0000256" key="5">
    <source>
        <dbReference type="ARBA" id="ARBA00022705"/>
    </source>
</evidence>
<dbReference type="Pfam" id="PF21694">
    <property type="entry name" value="DNA_pol3_delta_C"/>
    <property type="match status" value="1"/>
</dbReference>
<evidence type="ECO:0000256" key="6">
    <source>
        <dbReference type="ARBA" id="ARBA00022932"/>
    </source>
</evidence>
<dbReference type="InterPro" id="IPR048466">
    <property type="entry name" value="DNA_pol3_delta-like_C"/>
</dbReference>
<keyword evidence="12" id="KW-1185">Reference proteome</keyword>
<comment type="similarity">
    <text evidence="7">Belongs to the DNA polymerase HolA subunit family.</text>
</comment>
<dbReference type="GO" id="GO:0009360">
    <property type="term" value="C:DNA polymerase III complex"/>
    <property type="evidence" value="ECO:0007669"/>
    <property type="project" value="InterPro"/>
</dbReference>
<dbReference type="RefSeq" id="WP_047791026.1">
    <property type="nucleotide sequence ID" value="NZ_CP011856.1"/>
</dbReference>
<keyword evidence="3" id="KW-0808">Transferase</keyword>
<dbReference type="GO" id="GO:0003677">
    <property type="term" value="F:DNA binding"/>
    <property type="evidence" value="ECO:0007669"/>
    <property type="project" value="InterPro"/>
</dbReference>
<gene>
    <name evidence="11" type="primary">holA</name>
    <name evidence="11" type="ORF">SERIO_v1c01570</name>
</gene>
<dbReference type="Proteomes" id="UP000035661">
    <property type="component" value="Chromosome"/>
</dbReference>
<organism evidence="11 12">
    <name type="scientific">Spiroplasma eriocheiris</name>
    <dbReference type="NCBI Taxonomy" id="315358"/>
    <lineage>
        <taxon>Bacteria</taxon>
        <taxon>Bacillati</taxon>
        <taxon>Mycoplasmatota</taxon>
        <taxon>Mollicutes</taxon>
        <taxon>Entomoplasmatales</taxon>
        <taxon>Spiroplasmataceae</taxon>
        <taxon>Spiroplasma</taxon>
    </lineage>
</organism>
<dbReference type="PANTHER" id="PTHR34388">
    <property type="entry name" value="DNA POLYMERASE III SUBUNIT DELTA"/>
    <property type="match status" value="1"/>
</dbReference>
<proteinExistence type="inferred from homology"/>
<reference evidence="12" key="2">
    <citation type="submission" date="2015-06" db="EMBL/GenBank/DDBJ databases">
        <title>Complete genome sequence of Spiroplasma eriocheiris TDA-040725-5 (DSM 21848).</title>
        <authorList>
            <person name="Lo W.-S."/>
            <person name="Kuo C.-H."/>
        </authorList>
    </citation>
    <scope>NUCLEOTIDE SEQUENCE [LARGE SCALE GENOMIC DNA]</scope>
    <source>
        <strain evidence="12">TDA-040725-5</strain>
    </source>
</reference>
<dbReference type="GO" id="GO:0003887">
    <property type="term" value="F:DNA-directed DNA polymerase activity"/>
    <property type="evidence" value="ECO:0007669"/>
    <property type="project" value="UniProtKB-KW"/>
</dbReference>
<evidence type="ECO:0000259" key="10">
    <source>
        <dbReference type="Pfam" id="PF21694"/>
    </source>
</evidence>
<evidence type="ECO:0000256" key="4">
    <source>
        <dbReference type="ARBA" id="ARBA00022695"/>
    </source>
</evidence>
<dbReference type="SUPFAM" id="SSF52540">
    <property type="entry name" value="P-loop containing nucleoside triphosphate hydrolases"/>
    <property type="match status" value="1"/>
</dbReference>
<feature type="domain" description="DNA polymerase III delta subunit-like C-terminal" evidence="10">
    <location>
        <begin position="198"/>
        <end position="316"/>
    </location>
</feature>
<reference evidence="11 12" key="1">
    <citation type="journal article" date="2015" name="Genome Biol. Evol.">
        <title>Found and Lost: The Fates of Horizontally Acquired Genes in Arthropod-Symbiotic Spiroplasma.</title>
        <authorList>
            <person name="Lo W.S."/>
            <person name="Gasparich G.E."/>
            <person name="Kuo C.H."/>
        </authorList>
    </citation>
    <scope>NUCLEOTIDE SEQUENCE [LARGE SCALE GENOMIC DNA]</scope>
    <source>
        <strain evidence="12">TDA-040725-5</strain>
    </source>
</reference>
<feature type="domain" description="DNA polymerase III delta N-terminal" evidence="9">
    <location>
        <begin position="2"/>
        <end position="126"/>
    </location>
</feature>
<evidence type="ECO:0000256" key="7">
    <source>
        <dbReference type="ARBA" id="ARBA00034754"/>
    </source>
</evidence>
<comment type="catalytic activity">
    <reaction evidence="8">
        <text>DNA(n) + a 2'-deoxyribonucleoside 5'-triphosphate = DNA(n+1) + diphosphate</text>
        <dbReference type="Rhea" id="RHEA:22508"/>
        <dbReference type="Rhea" id="RHEA-COMP:17339"/>
        <dbReference type="Rhea" id="RHEA-COMP:17340"/>
        <dbReference type="ChEBI" id="CHEBI:33019"/>
        <dbReference type="ChEBI" id="CHEBI:61560"/>
        <dbReference type="ChEBI" id="CHEBI:173112"/>
        <dbReference type="EC" id="2.7.7.7"/>
    </reaction>
</comment>
<dbReference type="NCBIfam" id="TIGR01128">
    <property type="entry name" value="holA"/>
    <property type="match status" value="1"/>
</dbReference>
<dbReference type="Gene3D" id="1.20.272.10">
    <property type="match status" value="1"/>
</dbReference>
<dbReference type="PANTHER" id="PTHR34388:SF1">
    <property type="entry name" value="DNA POLYMERASE III SUBUNIT DELTA"/>
    <property type="match status" value="1"/>
</dbReference>
<keyword evidence="5" id="KW-0235">DNA replication</keyword>
<evidence type="ECO:0000313" key="12">
    <source>
        <dbReference type="Proteomes" id="UP000035661"/>
    </source>
</evidence>
<keyword evidence="6" id="KW-0239">DNA-directed DNA polymerase</keyword>
<dbReference type="InterPro" id="IPR010372">
    <property type="entry name" value="DNA_pol3_delta_N"/>
</dbReference>
<dbReference type="KEGG" id="seri:SERIO_v1c01570"/>
<dbReference type="EMBL" id="CP011856">
    <property type="protein sequence ID" value="AKM53750.1"/>
    <property type="molecule type" value="Genomic_DNA"/>
</dbReference>
<evidence type="ECO:0000256" key="1">
    <source>
        <dbReference type="ARBA" id="ARBA00012417"/>
    </source>
</evidence>
<keyword evidence="4" id="KW-0548">Nucleotidyltransferase</keyword>
<dbReference type="EC" id="2.7.7.7" evidence="1"/>
<dbReference type="PATRIC" id="fig|743698.3.peg.159"/>
<sequence length="322" mass="37525">MFLIYGEDSFLIKTQKNKILAKINLNDEYEVEEYSYLETPLLDIINDANTVAMFSDKRIIVVNDCFFLTEEKIKAKVDNKEYLPNLLEYLENPNPNTYLIFICPVNNISNRLKITKKMLALTSVLKAINLSYPELLKFINDFIAKHQATISQHGVEKIIEYLPNNLYIIQNELQKLILVNSHITEEIIENNITKYLDTDIFKLVDYLLDNDLNNFLINYHYLQERGLNNIALLALMANSVILTRDIIILSATKKTHSDIASTLKIHPYRIKKISERLNKFNIEKANKIIIKLFEIDYKIKKGIINKDISSDLFLINLFDLNE</sequence>
<dbReference type="GO" id="GO:0006261">
    <property type="term" value="P:DNA-templated DNA replication"/>
    <property type="evidence" value="ECO:0007669"/>
    <property type="project" value="TreeGrafter"/>
</dbReference>